<evidence type="ECO:0000256" key="2">
    <source>
        <dbReference type="ARBA" id="ARBA00022692"/>
    </source>
</evidence>
<feature type="transmembrane region" description="Helical" evidence="6">
    <location>
        <begin position="336"/>
        <end position="359"/>
    </location>
</feature>
<sequence>MSPTSDPHLHETTPLLQDTPEDPIQAQDTAKSPSSSSWVTLVVLLCGGAVLFDLANSLGSAAQTAIMENIVCKHYYSTAASGHLDADSCKIEPIQTEIALIAGWKDTFETIPGILLGVPFGMLADRYGLVPPHFSPARYLVLRIIPDFRRRAAVVTSLCFSAVALVCPAEQRTTVFSYMTAVAMVSDIIAPPIGAALMSIDPWVPFLGASAVGVIAFLWGLFLFPRLYNSQITHSEPGPLGNGQSSTTLPAISRVRPFIKWLSRNGNVLLVVFGFFIALLGRQAFAVLLQYTSKRFHVSYAEASYFMPLRAGVNLLSLSLLPPAVMYYLDRKFDLVIFLAPTLPLLGLGIVVFSLGSSFLVTARTLVTALVEPRSLSTVYTLIGVVSSVGMLIAGPLLAGMFHLGMVLGDVWVGLPFLVAAGFYALALAGISAVRVAVGTK</sequence>
<dbReference type="SUPFAM" id="SSF103473">
    <property type="entry name" value="MFS general substrate transporter"/>
    <property type="match status" value="1"/>
</dbReference>
<dbReference type="PANTHER" id="PTHR23507">
    <property type="entry name" value="ZGC:174356"/>
    <property type="match status" value="1"/>
</dbReference>
<evidence type="ECO:0000256" key="5">
    <source>
        <dbReference type="SAM" id="MobiDB-lite"/>
    </source>
</evidence>
<dbReference type="GO" id="GO:0016020">
    <property type="term" value="C:membrane"/>
    <property type="evidence" value="ECO:0007669"/>
    <property type="project" value="UniProtKB-SubCell"/>
</dbReference>
<dbReference type="InterPro" id="IPR036259">
    <property type="entry name" value="MFS_trans_sf"/>
</dbReference>
<dbReference type="GO" id="GO:0022857">
    <property type="term" value="F:transmembrane transporter activity"/>
    <property type="evidence" value="ECO:0007669"/>
    <property type="project" value="InterPro"/>
</dbReference>
<gene>
    <name evidence="7" type="ORF">BP00DRAFT_442821</name>
</gene>
<evidence type="ECO:0000256" key="3">
    <source>
        <dbReference type="ARBA" id="ARBA00022989"/>
    </source>
</evidence>
<dbReference type="PANTHER" id="PTHR23507:SF1">
    <property type="entry name" value="FI18259P1-RELATED"/>
    <property type="match status" value="1"/>
</dbReference>
<proteinExistence type="predicted"/>
<evidence type="ECO:0000313" key="7">
    <source>
        <dbReference type="EMBL" id="PYI35294.1"/>
    </source>
</evidence>
<accession>A0A2V5IM07</accession>
<dbReference type="Gene3D" id="1.20.1250.20">
    <property type="entry name" value="MFS general substrate transporter like domains"/>
    <property type="match status" value="1"/>
</dbReference>
<feature type="transmembrane region" description="Helical" evidence="6">
    <location>
        <begin position="175"/>
        <end position="197"/>
    </location>
</feature>
<keyword evidence="4 6" id="KW-0472">Membrane</keyword>
<dbReference type="Proteomes" id="UP000248817">
    <property type="component" value="Unassembled WGS sequence"/>
</dbReference>
<protein>
    <submittedName>
        <fullName evidence="7">MFS multidrug transporter</fullName>
    </submittedName>
</protein>
<feature type="transmembrane region" description="Helical" evidence="6">
    <location>
        <begin position="203"/>
        <end position="224"/>
    </location>
</feature>
<evidence type="ECO:0000313" key="8">
    <source>
        <dbReference type="Proteomes" id="UP000248817"/>
    </source>
</evidence>
<comment type="subcellular location">
    <subcellularLocation>
        <location evidence="1">Membrane</location>
        <topology evidence="1">Multi-pass membrane protein</topology>
    </subcellularLocation>
</comment>
<dbReference type="Pfam" id="PF07690">
    <property type="entry name" value="MFS_1"/>
    <property type="match status" value="1"/>
</dbReference>
<feature type="transmembrane region" description="Helical" evidence="6">
    <location>
        <begin position="379"/>
        <end position="399"/>
    </location>
</feature>
<keyword evidence="8" id="KW-1185">Reference proteome</keyword>
<feature type="transmembrane region" description="Helical" evidence="6">
    <location>
        <begin position="311"/>
        <end position="329"/>
    </location>
</feature>
<feature type="region of interest" description="Disordered" evidence="5">
    <location>
        <begin position="1"/>
        <end position="32"/>
    </location>
</feature>
<evidence type="ECO:0000256" key="1">
    <source>
        <dbReference type="ARBA" id="ARBA00004141"/>
    </source>
</evidence>
<feature type="transmembrane region" description="Helical" evidence="6">
    <location>
        <begin position="411"/>
        <end position="438"/>
    </location>
</feature>
<keyword evidence="3 6" id="KW-1133">Transmembrane helix</keyword>
<name>A0A2V5IM07_9EURO</name>
<evidence type="ECO:0000256" key="6">
    <source>
        <dbReference type="SAM" id="Phobius"/>
    </source>
</evidence>
<dbReference type="EMBL" id="KZ825470">
    <property type="protein sequence ID" value="PYI35294.1"/>
    <property type="molecule type" value="Genomic_DNA"/>
</dbReference>
<feature type="transmembrane region" description="Helical" evidence="6">
    <location>
        <begin position="268"/>
        <end position="291"/>
    </location>
</feature>
<dbReference type="AlphaFoldDB" id="A0A2V5IM07"/>
<keyword evidence="2 6" id="KW-0812">Transmembrane</keyword>
<evidence type="ECO:0000256" key="4">
    <source>
        <dbReference type="ARBA" id="ARBA00023136"/>
    </source>
</evidence>
<reference evidence="7 8" key="1">
    <citation type="submission" date="2018-02" db="EMBL/GenBank/DDBJ databases">
        <title>The genomes of Aspergillus section Nigri reveals drivers in fungal speciation.</title>
        <authorList>
            <consortium name="DOE Joint Genome Institute"/>
            <person name="Vesth T.C."/>
            <person name="Nybo J."/>
            <person name="Theobald S."/>
            <person name="Brandl J."/>
            <person name="Frisvad J.C."/>
            <person name="Nielsen K.F."/>
            <person name="Lyhne E.K."/>
            <person name="Kogle M.E."/>
            <person name="Kuo A."/>
            <person name="Riley R."/>
            <person name="Clum A."/>
            <person name="Nolan M."/>
            <person name="Lipzen A."/>
            <person name="Salamov A."/>
            <person name="Henrissat B."/>
            <person name="Wiebenga A."/>
            <person name="De vries R.P."/>
            <person name="Grigoriev I.V."/>
            <person name="Mortensen U.H."/>
            <person name="Andersen M.R."/>
            <person name="Baker S.E."/>
        </authorList>
    </citation>
    <scope>NUCLEOTIDE SEQUENCE [LARGE SCALE GENOMIC DNA]</scope>
    <source>
        <strain evidence="7 8">CBS 114.80</strain>
    </source>
</reference>
<feature type="transmembrane region" description="Helical" evidence="6">
    <location>
        <begin position="38"/>
        <end position="58"/>
    </location>
</feature>
<organism evidence="7 8">
    <name type="scientific">Aspergillus indologenus CBS 114.80</name>
    <dbReference type="NCBI Taxonomy" id="1450541"/>
    <lineage>
        <taxon>Eukaryota</taxon>
        <taxon>Fungi</taxon>
        <taxon>Dikarya</taxon>
        <taxon>Ascomycota</taxon>
        <taxon>Pezizomycotina</taxon>
        <taxon>Eurotiomycetes</taxon>
        <taxon>Eurotiomycetidae</taxon>
        <taxon>Eurotiales</taxon>
        <taxon>Aspergillaceae</taxon>
        <taxon>Aspergillus</taxon>
        <taxon>Aspergillus subgen. Circumdati</taxon>
    </lineage>
</organism>
<dbReference type="InterPro" id="IPR011701">
    <property type="entry name" value="MFS"/>
</dbReference>